<feature type="domain" description="SKICH" evidence="3">
    <location>
        <begin position="26"/>
        <end position="127"/>
    </location>
</feature>
<feature type="region of interest" description="Disordered" evidence="2">
    <location>
        <begin position="1032"/>
        <end position="1142"/>
    </location>
</feature>
<protein>
    <recommendedName>
        <fullName evidence="3">SKICH domain-containing protein</fullName>
    </recommendedName>
</protein>
<feature type="compositionally biased region" description="Polar residues" evidence="2">
    <location>
        <begin position="673"/>
        <end position="684"/>
    </location>
</feature>
<dbReference type="Gene3D" id="2.60.40.2840">
    <property type="match status" value="1"/>
</dbReference>
<organism evidence="4 5">
    <name type="scientific">Pomacea canaliculata</name>
    <name type="common">Golden apple snail</name>
    <dbReference type="NCBI Taxonomy" id="400727"/>
    <lineage>
        <taxon>Eukaryota</taxon>
        <taxon>Metazoa</taxon>
        <taxon>Spiralia</taxon>
        <taxon>Lophotrochozoa</taxon>
        <taxon>Mollusca</taxon>
        <taxon>Gastropoda</taxon>
        <taxon>Caenogastropoda</taxon>
        <taxon>Architaenioglossa</taxon>
        <taxon>Ampullarioidea</taxon>
        <taxon>Ampullariidae</taxon>
        <taxon>Pomacea</taxon>
    </lineage>
</organism>
<feature type="region of interest" description="Disordered" evidence="2">
    <location>
        <begin position="788"/>
        <end position="807"/>
    </location>
</feature>
<dbReference type="STRING" id="400727.A0A2T7PRA3"/>
<feature type="coiled-coil region" evidence="1">
    <location>
        <begin position="816"/>
        <end position="857"/>
    </location>
</feature>
<keyword evidence="5" id="KW-1185">Reference proteome</keyword>
<dbReference type="OrthoDB" id="6132166at2759"/>
<evidence type="ECO:0000313" key="5">
    <source>
        <dbReference type="Proteomes" id="UP000245119"/>
    </source>
</evidence>
<feature type="compositionally biased region" description="Low complexity" evidence="2">
    <location>
        <begin position="1032"/>
        <end position="1047"/>
    </location>
</feature>
<feature type="compositionally biased region" description="Acidic residues" evidence="2">
    <location>
        <begin position="1112"/>
        <end position="1124"/>
    </location>
</feature>
<evidence type="ECO:0000259" key="3">
    <source>
        <dbReference type="Pfam" id="PF17751"/>
    </source>
</evidence>
<feature type="compositionally biased region" description="Basic residues" evidence="2">
    <location>
        <begin position="632"/>
        <end position="642"/>
    </location>
</feature>
<feature type="compositionally biased region" description="Polar residues" evidence="2">
    <location>
        <begin position="790"/>
        <end position="802"/>
    </location>
</feature>
<dbReference type="InterPro" id="IPR041611">
    <property type="entry name" value="SKICH"/>
</dbReference>
<proteinExistence type="predicted"/>
<dbReference type="Proteomes" id="UP000245119">
    <property type="component" value="Linkage Group LG2"/>
</dbReference>
<feature type="compositionally biased region" description="Basic residues" evidence="2">
    <location>
        <begin position="1059"/>
        <end position="1068"/>
    </location>
</feature>
<keyword evidence="1" id="KW-0175">Coiled coil</keyword>
<evidence type="ECO:0000256" key="2">
    <source>
        <dbReference type="SAM" id="MobiDB-lite"/>
    </source>
</evidence>
<dbReference type="Pfam" id="PF17751">
    <property type="entry name" value="SKICH"/>
    <property type="match status" value="1"/>
</dbReference>
<feature type="region of interest" description="Disordered" evidence="2">
    <location>
        <begin position="365"/>
        <end position="395"/>
    </location>
</feature>
<dbReference type="EMBL" id="PZQS01000002">
    <property type="protein sequence ID" value="PVD35945.1"/>
    <property type="molecule type" value="Genomic_DNA"/>
</dbReference>
<name>A0A2T7PRA3_POMCA</name>
<gene>
    <name evidence="4" type="ORF">C0Q70_02914</name>
</gene>
<evidence type="ECO:0000313" key="4">
    <source>
        <dbReference type="EMBL" id="PVD35945.1"/>
    </source>
</evidence>
<feature type="region of interest" description="Disordered" evidence="2">
    <location>
        <begin position="617"/>
        <end position="782"/>
    </location>
</feature>
<comment type="caution">
    <text evidence="4">The sequence shown here is derived from an EMBL/GenBank/DDBJ whole genome shotgun (WGS) entry which is preliminary data.</text>
</comment>
<reference evidence="4 5" key="1">
    <citation type="submission" date="2018-04" db="EMBL/GenBank/DDBJ databases">
        <title>The genome of golden apple snail Pomacea canaliculata provides insight into stress tolerance and invasive adaptation.</title>
        <authorList>
            <person name="Liu C."/>
            <person name="Liu B."/>
            <person name="Ren Y."/>
            <person name="Zhang Y."/>
            <person name="Wang H."/>
            <person name="Li S."/>
            <person name="Jiang F."/>
            <person name="Yin L."/>
            <person name="Zhang G."/>
            <person name="Qian W."/>
            <person name="Fan W."/>
        </authorList>
    </citation>
    <scope>NUCLEOTIDE SEQUENCE [LARGE SCALE GENOMIC DNA]</scope>
    <source>
        <strain evidence="4">SZHN2017</strain>
        <tissue evidence="4">Muscle</tissue>
    </source>
</reference>
<evidence type="ECO:0000256" key="1">
    <source>
        <dbReference type="SAM" id="Coils"/>
    </source>
</evidence>
<accession>A0A2T7PRA3</accession>
<sequence length="1322" mass="146544">MDTLASDSCHTLSDTDIETISQEELVIFDTVQTCYSNQKDIIVLYTSGTAVQHTRSDWIGLFKKGWQTTSDYSLHQWVPFDPISTWQPRRRKTIFSQADVSKLSGTFQFLYVAGEEQVLGVSETFQISDKDLPSGSALSNQPPQSLSLHSLEFLSSSSLSSEDHEHCEYKVNKIKSLSDHTLAQSTNSSFKSNEFSSLQDSATLSDFHLPLSNDGFYQKLKFVKHGNEEKARSNHDDLNYLNLSSPLPQGSKLIQELGDKLQSSSSRSSSIIFSPYGQKAFPKAIHFHPYQRPRQSLALSMSRENFHSLWLEVYRNVVPDSSFLSFDPFKSSTKSDVNKLKVWKTASTNDTKEDNPLSISNVISKIQEPPPSSSKASEAEMKDGDTDEDSSSFSILDKKSQNVCNSVLGMFEKKMPSENDDRERCTTSRSLKKFTFSFRGNEVSNTLVPTWPKNFPLPMSGVEKPQTSADPCVKAPKDEARRENHSFVITAATDNFLASAGFSTNGPNIAAKFHGTSFLGVSRPRKRSAPTLNGRVSSAKKRHLSQVKFAGRRLQVGSMADKTASDLIRTCFSGEATAQLAEMTERISLLDMALLEALKENADLRGKLLCMEEKMQKMNQDGGAEKDAVNKRKERKSSRRTRAISEKQTTKKTKTITNDDIEMQEPSDLPRTTRPSSQASNGQNCCVKVADAKVTPSAPRSKGKRPNSGHPESSRPCVPVKKGASEISGVTVGKTNEKMLPATRAGVKVSSDKAVNTASPKHSVAVKSDRKPQKAPCDQEDNSCYCHPNKASSTADSSSQEQHTPEKWDVVSSKRMVRLKRLVARKKEEFAQLRDSVEKDKQRVEILQEQLRAVRTTLSFETRRRLNAEKDLNVIRIRFWELISARKWQGWGAFNTNNVMVSSASSLGIFGDAQEGELLSHLKALPWKMEKDKQNESTKVHRFSGWYARKNENVQTTKGGAKMSGVCADESLADDTIGEDEEVEMQKSIRDLRRSVTFRQFLLPHETVTSAGNGMKNKNMKVNAAAAMKSANTTGTTLTTRPSSSHSSRFKSKQTLLKGRVRVTRKRKESNLAALEHESVTSPPQHTRRHGVRGQSLQGPDQETKEQWPESDGADDSGVDDVLDEDSKNWSPPPVNVQLQGAKSSVVVVGGRNNSSLLGRPSGDLLAKRGRFSSLGKRNFLIVSQLNFTHNDLRPGQRSASHLAVLNGASCQPPPDVVMSATPLTSLVGCGNSSLGAGQAGSHHRPGHANRFLPDCDIDVQQPGGGAKPRALHFEYNDKMHNHNLNQQIRLGRCLTCGMRFSHTLDRLLAEEHMHLHHAFTE</sequence>